<keyword evidence="2" id="KW-0732">Signal</keyword>
<gene>
    <name evidence="4" type="ORF">Dthio_PD1675</name>
</gene>
<accession>D6SNJ8</accession>
<evidence type="ECO:0000256" key="2">
    <source>
        <dbReference type="SAM" id="SignalP"/>
    </source>
</evidence>
<dbReference type="Proteomes" id="UP000005496">
    <property type="component" value="Unassembled WGS sequence"/>
</dbReference>
<evidence type="ECO:0000256" key="1">
    <source>
        <dbReference type="ARBA" id="ARBA00022801"/>
    </source>
</evidence>
<dbReference type="GO" id="GO:0006508">
    <property type="term" value="P:proteolysis"/>
    <property type="evidence" value="ECO:0007669"/>
    <property type="project" value="InterPro"/>
</dbReference>
<feature type="chain" id="PRO_5003088121" evidence="2">
    <location>
        <begin position="25"/>
        <end position="690"/>
    </location>
</feature>
<dbReference type="PANTHER" id="PTHR42776:SF27">
    <property type="entry name" value="DIPEPTIDYL PEPTIDASE FAMILY MEMBER 6"/>
    <property type="match status" value="1"/>
</dbReference>
<dbReference type="Gene3D" id="3.40.50.1820">
    <property type="entry name" value="alpha/beta hydrolase"/>
    <property type="match status" value="1"/>
</dbReference>
<dbReference type="SUPFAM" id="SSF82171">
    <property type="entry name" value="DPP6 N-terminal domain-like"/>
    <property type="match status" value="1"/>
</dbReference>
<dbReference type="Gene3D" id="2.120.10.30">
    <property type="entry name" value="TolB, C-terminal domain"/>
    <property type="match status" value="1"/>
</dbReference>
<proteinExistence type="predicted"/>
<feature type="signal peptide" evidence="2">
    <location>
        <begin position="1"/>
        <end position="24"/>
    </location>
</feature>
<organism evidence="4 5">
    <name type="scientific">Desulfonatronospira thiodismutans ASO3-1</name>
    <dbReference type="NCBI Taxonomy" id="555779"/>
    <lineage>
        <taxon>Bacteria</taxon>
        <taxon>Pseudomonadati</taxon>
        <taxon>Thermodesulfobacteriota</taxon>
        <taxon>Desulfovibrionia</taxon>
        <taxon>Desulfovibrionales</taxon>
        <taxon>Desulfonatronovibrionaceae</taxon>
        <taxon>Desulfonatronospira</taxon>
    </lineage>
</organism>
<keyword evidence="5" id="KW-1185">Reference proteome</keyword>
<dbReference type="OrthoDB" id="4269629at2"/>
<dbReference type="MEROPS" id="S09.A77"/>
<dbReference type="AlphaFoldDB" id="D6SNJ8"/>
<feature type="domain" description="Peptidase S9 prolyl oligopeptidase catalytic" evidence="3">
    <location>
        <begin position="442"/>
        <end position="656"/>
    </location>
</feature>
<dbReference type="eggNOG" id="COG1506">
    <property type="taxonomic scope" value="Bacteria"/>
</dbReference>
<dbReference type="RefSeq" id="WP_008869652.1">
    <property type="nucleotide sequence ID" value="NZ_ACJN02000002.1"/>
</dbReference>
<evidence type="ECO:0000259" key="3">
    <source>
        <dbReference type="Pfam" id="PF00326"/>
    </source>
</evidence>
<name>D6SNJ8_9BACT</name>
<comment type="caution">
    <text evidence="4">The sequence shown here is derived from an EMBL/GenBank/DDBJ whole genome shotgun (WGS) entry which is preliminary data.</text>
</comment>
<dbReference type="EMBL" id="ACJN02000002">
    <property type="protein sequence ID" value="EFI34324.1"/>
    <property type="molecule type" value="Genomic_DNA"/>
</dbReference>
<dbReference type="PANTHER" id="PTHR42776">
    <property type="entry name" value="SERINE PEPTIDASE S9 FAMILY MEMBER"/>
    <property type="match status" value="1"/>
</dbReference>
<evidence type="ECO:0000313" key="4">
    <source>
        <dbReference type="EMBL" id="EFI34324.1"/>
    </source>
</evidence>
<reference evidence="4" key="1">
    <citation type="submission" date="2010-05" db="EMBL/GenBank/DDBJ databases">
        <title>The draft genome of Desulfonatronospira thiodismutans ASO3-1.</title>
        <authorList>
            <consortium name="US DOE Joint Genome Institute (JGI-PGF)"/>
            <person name="Lucas S."/>
            <person name="Copeland A."/>
            <person name="Lapidus A."/>
            <person name="Cheng J.-F."/>
            <person name="Bruce D."/>
            <person name="Goodwin L."/>
            <person name="Pitluck S."/>
            <person name="Chertkov O."/>
            <person name="Brettin T."/>
            <person name="Detter J.C."/>
            <person name="Han C."/>
            <person name="Land M.L."/>
            <person name="Hauser L."/>
            <person name="Kyrpides N."/>
            <person name="Mikhailova N."/>
            <person name="Muyzer G."/>
            <person name="Woyke T."/>
        </authorList>
    </citation>
    <scope>NUCLEOTIDE SEQUENCE [LARGE SCALE GENOMIC DNA]</scope>
    <source>
        <strain evidence="4">ASO3-1</strain>
    </source>
</reference>
<dbReference type="InterPro" id="IPR011042">
    <property type="entry name" value="6-blade_b-propeller_TolB-like"/>
</dbReference>
<protein>
    <submittedName>
        <fullName evidence="4">Peptidase S9 prolyl oligopeptidase active site domain protein</fullName>
    </submittedName>
</protein>
<dbReference type="Pfam" id="PF00326">
    <property type="entry name" value="Peptidase_S9"/>
    <property type="match status" value="1"/>
</dbReference>
<evidence type="ECO:0000313" key="5">
    <source>
        <dbReference type="Proteomes" id="UP000005496"/>
    </source>
</evidence>
<dbReference type="InterPro" id="IPR001375">
    <property type="entry name" value="Peptidase_S9_cat"/>
</dbReference>
<keyword evidence="1" id="KW-0378">Hydrolase</keyword>
<dbReference type="GO" id="GO:0004252">
    <property type="term" value="F:serine-type endopeptidase activity"/>
    <property type="evidence" value="ECO:0007669"/>
    <property type="project" value="TreeGrafter"/>
</dbReference>
<dbReference type="SUPFAM" id="SSF53474">
    <property type="entry name" value="alpha/beta-Hydrolases"/>
    <property type="match status" value="1"/>
</dbReference>
<dbReference type="PROSITE" id="PS51257">
    <property type="entry name" value="PROKAR_LIPOPROTEIN"/>
    <property type="match status" value="1"/>
</dbReference>
<sequence length="690" mass="78143">MKSLTVLLWFAVFACLTIAFPVNALGESGNKLDYLEDLPPLLDRELFFDDPEMDSATISPDGEKIAFRQKFQGVMNIWVKDREDSFEEARPLTDDEHPIRMFFWSRDSENILYAQDKQGDENFNLYAVDPAGETAEDADVPESRALTDYEGVQTRVIARPEEKPEYVVVAVNNRDPALHDVYKIHVQSGERELIFKNEHNITSWKVDEYGRIRFASRETPDGGTEILKLEEGELEQVYRVDFGESARIAHLPRGYDNDRVYLVTNRGDADLTRLVLFDPQSGDKELVEKDPEGEVDFGGAIFSRVTDELLATYYDGDKERVYFHEDEFKEDYERIRAMLPEGDITFRSRTQDEDMWIISVSRDVDPGSVYLYDRDSGEVDLLYRSRPDLPTQYLASMEPIRYEARDGLEIPAYLTLPRGVEPEDLALVVMPHGGPWVRDYWGYDPQAQFLANRGYAVLQPNYRGSSGFGKEFLNAGNKEWGTGYMQHDITDGVKHLIEEGVVDSDHVGIYGASYGGFATLAGLAFTPDLYAAGASMVGPSNIITLIESVPEYWKPILKSFKLRVGDPEDPEDRQRLKEQSPLFSAENIQAPLLVAQGANDPRVPKRESDQIVAALRDQGQVVQYLVAPDEGHGFARPQNRLAFFVELERFLASFLGGRGQTDVPTEVAQRLAEIIYDLEEVEVEAPESLD</sequence>
<dbReference type="InterPro" id="IPR029058">
    <property type="entry name" value="AB_hydrolase_fold"/>
</dbReference>